<dbReference type="SUPFAM" id="SSF53756">
    <property type="entry name" value="UDP-Glycosyltransferase/glycogen phosphorylase"/>
    <property type="match status" value="1"/>
</dbReference>
<feature type="domain" description="Glycosyltransferase 2-like" evidence="3">
    <location>
        <begin position="321"/>
        <end position="500"/>
    </location>
</feature>
<evidence type="ECO:0000313" key="5">
    <source>
        <dbReference type="Proteomes" id="UP000824132"/>
    </source>
</evidence>
<reference evidence="4" key="2">
    <citation type="submission" date="2021-04" db="EMBL/GenBank/DDBJ databases">
        <authorList>
            <person name="Gilroy R."/>
        </authorList>
    </citation>
    <scope>NUCLEOTIDE SEQUENCE</scope>
    <source>
        <strain evidence="4">CHK187-5294</strain>
    </source>
</reference>
<dbReference type="CDD" id="cd04186">
    <property type="entry name" value="GT_2_like_c"/>
    <property type="match status" value="1"/>
</dbReference>
<dbReference type="InterPro" id="IPR001173">
    <property type="entry name" value="Glyco_trans_2-like"/>
</dbReference>
<organism evidence="4 5">
    <name type="scientific">Candidatus Borkfalkia avistercoris</name>
    <dbReference type="NCBI Taxonomy" id="2838504"/>
    <lineage>
        <taxon>Bacteria</taxon>
        <taxon>Bacillati</taxon>
        <taxon>Bacillota</taxon>
        <taxon>Clostridia</taxon>
        <taxon>Christensenellales</taxon>
        <taxon>Christensenellaceae</taxon>
        <taxon>Candidatus Borkfalkia</taxon>
    </lineage>
</organism>
<dbReference type="InterPro" id="IPR029044">
    <property type="entry name" value="Nucleotide-diphossugar_trans"/>
</dbReference>
<dbReference type="AlphaFoldDB" id="A0A9D2CYH6"/>
<dbReference type="EC" id="2.4.-.-" evidence="4"/>
<dbReference type="Proteomes" id="UP000824132">
    <property type="component" value="Unassembled WGS sequence"/>
</dbReference>
<protein>
    <submittedName>
        <fullName evidence="4">Glycosyltransferase</fullName>
        <ecNumber evidence="4">2.4.-.-</ecNumber>
    </submittedName>
</protein>
<dbReference type="CDD" id="cd03789">
    <property type="entry name" value="GT9_LPS_heptosyltransferase"/>
    <property type="match status" value="1"/>
</dbReference>
<dbReference type="InterPro" id="IPR051199">
    <property type="entry name" value="LPS_LOS_Heptosyltrfase"/>
</dbReference>
<dbReference type="Pfam" id="PF00535">
    <property type="entry name" value="Glycos_transf_2"/>
    <property type="match status" value="1"/>
</dbReference>
<comment type="caution">
    <text evidence="4">The sequence shown here is derived from an EMBL/GenBank/DDBJ whole genome shotgun (WGS) entry which is preliminary data.</text>
</comment>
<dbReference type="Gene3D" id="3.40.50.2000">
    <property type="entry name" value="Glycogen Phosphorylase B"/>
    <property type="match status" value="2"/>
</dbReference>
<evidence type="ECO:0000313" key="4">
    <source>
        <dbReference type="EMBL" id="HIZ03202.1"/>
    </source>
</evidence>
<keyword evidence="2 4" id="KW-0808">Transferase</keyword>
<sequence>MGKIKNFCKRNGINLKTPKGWAQFFRRCMQFAKKNKGHLIKSACLKIAGGVPSGEREQEPALTYANIRAACVPKQRELGALAAAIPSLKRQISFTAVVMAEEWGEPLEDLLWDVKKQIFPAKEVLLCGGRRKEGHEGVASEYLRVESTGAALAMATGDYVLFLREGDRLERETLFEMAFEINRRGGEPVAVYTDHDVIGKDGYGDPFFKPGYSPELLLAYDYVCGAYAARREALAQIELNETLPVALFLYDVLLKLAEAGSMYHVAGPLFHLKDRAPCAEDLFAAVRREALARRGGGAVLRKNEYGNPSAETLLRGEPLVSIIIPTCYAQDHIEKCLDSVYGRTSYKNYEVIVADNSRKPKESGEKRLKKYAERGCRILYVNEPFNWARLNNLAAKEAKGEFFLFLNDDTEIITPDWLQRMAAEAARPDVGEVGPLLLFPDGTVQEAGMFLAENGGGAKHWFFGQKEDCRAYRDLLHFRRECSFVTGACAMVERKKFEALGGFDERFAVVSNDAEFGLRLREAGFRNLYLPDVKITHDEKSTRGKKGEAEGEKLAWEVLGEKFCLGDEYFNVYFDRYEPTPVPDVYPPRAMLTGSPTIARNLIKRILLVKLDHIGDNIIAFPAVRKIRSLFPDARIDMLCAPWFKGLWEAQPEIDRVITYEFFTQRSQDGVSADEKELKELMSALKKEHYDLSVHLRRHEETKFIAAQAADYCLAFSGDPEYDEIAFPVPAMRDKRLRVPKWSMRDQLMSLADYLDGEPSFDRPVEVSDETKQKMRAFAAQIPQFSAPIVVGIHAGAGSDFRQWGAQKFARLCNLILSHTPASVVLFGGKGEIPINEEILSGIADKSRAVSVAGMQNLLEFCELVKYTDYFIGNNSGPKHISGIQGVPTLSIDGLSAEQEWSAPGPVHMSVRKVMNCAPCPHYMKEQCPKEGGVCLIRLGAGDVWRALERLMLLYPKHKGEQNG</sequence>
<dbReference type="EMBL" id="DXCL01000018">
    <property type="protein sequence ID" value="HIZ03202.1"/>
    <property type="molecule type" value="Genomic_DNA"/>
</dbReference>
<gene>
    <name evidence="4" type="ORF">H9727_02850</name>
</gene>
<name>A0A9D2CYH6_9FIRM</name>
<dbReference type="SUPFAM" id="SSF53448">
    <property type="entry name" value="Nucleotide-diphospho-sugar transferases"/>
    <property type="match status" value="2"/>
</dbReference>
<accession>A0A9D2CYH6</accession>
<dbReference type="PANTHER" id="PTHR30160">
    <property type="entry name" value="TETRAACYLDISACCHARIDE 4'-KINASE-RELATED"/>
    <property type="match status" value="1"/>
</dbReference>
<evidence type="ECO:0000259" key="3">
    <source>
        <dbReference type="Pfam" id="PF00535"/>
    </source>
</evidence>
<dbReference type="GO" id="GO:0005829">
    <property type="term" value="C:cytosol"/>
    <property type="evidence" value="ECO:0007669"/>
    <property type="project" value="TreeGrafter"/>
</dbReference>
<dbReference type="Gene3D" id="3.90.550.10">
    <property type="entry name" value="Spore Coat Polysaccharide Biosynthesis Protein SpsA, Chain A"/>
    <property type="match status" value="2"/>
</dbReference>
<dbReference type="GO" id="GO:0008713">
    <property type="term" value="F:ADP-heptose-lipopolysaccharide heptosyltransferase activity"/>
    <property type="evidence" value="ECO:0007669"/>
    <property type="project" value="TreeGrafter"/>
</dbReference>
<reference evidence="4" key="1">
    <citation type="journal article" date="2021" name="PeerJ">
        <title>Extensive microbial diversity within the chicken gut microbiome revealed by metagenomics and culture.</title>
        <authorList>
            <person name="Gilroy R."/>
            <person name="Ravi A."/>
            <person name="Getino M."/>
            <person name="Pursley I."/>
            <person name="Horton D.L."/>
            <person name="Alikhan N.F."/>
            <person name="Baker D."/>
            <person name="Gharbi K."/>
            <person name="Hall N."/>
            <person name="Watson M."/>
            <person name="Adriaenssens E.M."/>
            <person name="Foster-Nyarko E."/>
            <person name="Jarju S."/>
            <person name="Secka A."/>
            <person name="Antonio M."/>
            <person name="Oren A."/>
            <person name="Chaudhuri R.R."/>
            <person name="La Ragione R."/>
            <person name="Hildebrand F."/>
            <person name="Pallen M.J."/>
        </authorList>
    </citation>
    <scope>NUCLEOTIDE SEQUENCE</scope>
    <source>
        <strain evidence="4">CHK187-5294</strain>
    </source>
</reference>
<evidence type="ECO:0000256" key="1">
    <source>
        <dbReference type="ARBA" id="ARBA00022676"/>
    </source>
</evidence>
<dbReference type="GO" id="GO:0009244">
    <property type="term" value="P:lipopolysaccharide core region biosynthetic process"/>
    <property type="evidence" value="ECO:0007669"/>
    <property type="project" value="TreeGrafter"/>
</dbReference>
<keyword evidence="1 4" id="KW-0328">Glycosyltransferase</keyword>
<dbReference type="InterPro" id="IPR002201">
    <property type="entry name" value="Glyco_trans_9"/>
</dbReference>
<dbReference type="Pfam" id="PF01075">
    <property type="entry name" value="Glyco_transf_9"/>
    <property type="match status" value="1"/>
</dbReference>
<proteinExistence type="predicted"/>
<evidence type="ECO:0000256" key="2">
    <source>
        <dbReference type="ARBA" id="ARBA00022679"/>
    </source>
</evidence>